<dbReference type="EMBL" id="JACBZO010000001">
    <property type="protein sequence ID" value="NYI39926.1"/>
    <property type="molecule type" value="Genomic_DNA"/>
</dbReference>
<evidence type="ECO:0000313" key="3">
    <source>
        <dbReference type="Proteomes" id="UP000547973"/>
    </source>
</evidence>
<keyword evidence="3" id="KW-1185">Reference proteome</keyword>
<feature type="transmembrane region" description="Helical" evidence="1">
    <location>
        <begin position="248"/>
        <end position="277"/>
    </location>
</feature>
<dbReference type="Proteomes" id="UP000547973">
    <property type="component" value="Unassembled WGS sequence"/>
</dbReference>
<feature type="transmembrane region" description="Helical" evidence="1">
    <location>
        <begin position="216"/>
        <end position="242"/>
    </location>
</feature>
<dbReference type="AlphaFoldDB" id="A0A7Y9ZAV2"/>
<keyword evidence="1" id="KW-0472">Membrane</keyword>
<dbReference type="Gene3D" id="3.40.50.1820">
    <property type="entry name" value="alpha/beta hydrolase"/>
    <property type="match status" value="1"/>
</dbReference>
<gene>
    <name evidence="2" type="ORF">BKA03_000045</name>
</gene>
<comment type="caution">
    <text evidence="2">The sequence shown here is derived from an EMBL/GenBank/DDBJ whole genome shotgun (WGS) entry which is preliminary data.</text>
</comment>
<name>A0A7Y9ZAV2_9MICO</name>
<accession>A0A7Y9ZAV2</accession>
<keyword evidence="1" id="KW-1133">Transmembrane helix</keyword>
<dbReference type="SUPFAM" id="SSF53474">
    <property type="entry name" value="alpha/beta-Hydrolases"/>
    <property type="match status" value="1"/>
</dbReference>
<reference evidence="2 3" key="1">
    <citation type="submission" date="2020-07" db="EMBL/GenBank/DDBJ databases">
        <title>Sequencing the genomes of 1000 actinobacteria strains.</title>
        <authorList>
            <person name="Klenk H.-P."/>
        </authorList>
    </citation>
    <scope>NUCLEOTIDE SEQUENCE [LARGE SCALE GENOMIC DNA]</scope>
    <source>
        <strain evidence="2 3">DSM 19970</strain>
    </source>
</reference>
<keyword evidence="1" id="KW-0812">Transmembrane</keyword>
<protein>
    <submittedName>
        <fullName evidence="2">Uncharacterized protein</fullName>
    </submittedName>
</protein>
<dbReference type="InterPro" id="IPR029058">
    <property type="entry name" value="AB_hydrolase_fold"/>
</dbReference>
<sequence>MTTLSAPAGNPAALDESVRQYLVTERALERAASDIASSIAEGSGRAIEAASNRSGKAQSALAQAHGRYQGARAALQDYSVELHRFHADANAAIRDEEAAQAHLHWAQYQLDHAEQQLRVASMNPNDPYTTEEWRHAHLVARNAVDHAQQASADAHTEYAAALSRLDSAAHSTMRRIVAAFEGTNDGWRDYANEAINAFTHLLDDLAEWAISFLQEVLTLVAQAVAIFLVAVLVAAAVIAFAIVLVQLLVILAAVVAAIVVLAIVALVAVLAELMLLFSVGARALLTANTLGLKGLDRIRFVVNALEAACPPLALFILSRIENELSKPVPDVREIDPSTLTADKVKALGALDTDAPEDVADLLEWAGIVDDVGGDAQAVVDVARIVDEQGDVSWIVTLPSTEDWVLGGDKGAPNDLDADLMLILYPELRCQYEEAVLKAMGQAGIPQGDPVVLAGWSLGGIMGGSLIESHAGGYNYAGLVCAGSPIDHLAISPNIPVLQVKHMLDPVHRADMIDDVPDTAHHLSVWDGPRSDGASTDIKTGNLMGHKNTDYVDTLQDHLRYNATNGGPDLNSDFAVVLPVDDPTTPEHVVVEHTQYAFSE</sequence>
<dbReference type="OrthoDB" id="5095936at2"/>
<evidence type="ECO:0000256" key="1">
    <source>
        <dbReference type="SAM" id="Phobius"/>
    </source>
</evidence>
<evidence type="ECO:0000313" key="2">
    <source>
        <dbReference type="EMBL" id="NYI39926.1"/>
    </source>
</evidence>
<proteinExistence type="predicted"/>
<dbReference type="RefSeq" id="WP_062075630.1">
    <property type="nucleotide sequence ID" value="NZ_BBRC01000012.1"/>
</dbReference>
<organism evidence="2 3">
    <name type="scientific">Demequina lutea</name>
    <dbReference type="NCBI Taxonomy" id="431489"/>
    <lineage>
        <taxon>Bacteria</taxon>
        <taxon>Bacillati</taxon>
        <taxon>Actinomycetota</taxon>
        <taxon>Actinomycetes</taxon>
        <taxon>Micrococcales</taxon>
        <taxon>Demequinaceae</taxon>
        <taxon>Demequina</taxon>
    </lineage>
</organism>